<keyword evidence="2" id="KW-0732">Signal</keyword>
<evidence type="ECO:0000256" key="1">
    <source>
        <dbReference type="SAM" id="MobiDB-lite"/>
    </source>
</evidence>
<feature type="chain" id="PRO_5009177999" description="WxL domain-containing protein" evidence="2">
    <location>
        <begin position="28"/>
        <end position="260"/>
    </location>
</feature>
<evidence type="ECO:0000256" key="2">
    <source>
        <dbReference type="SAM" id="SignalP"/>
    </source>
</evidence>
<feature type="region of interest" description="Disordered" evidence="1">
    <location>
        <begin position="35"/>
        <end position="67"/>
    </location>
</feature>
<dbReference type="Proteomes" id="UP000095094">
    <property type="component" value="Unassembled WGS sequence"/>
</dbReference>
<proteinExistence type="predicted"/>
<dbReference type="InterPro" id="IPR027994">
    <property type="entry name" value="WxL_dom"/>
</dbReference>
<feature type="signal peptide" evidence="2">
    <location>
        <begin position="1"/>
        <end position="27"/>
    </location>
</feature>
<gene>
    <name evidence="4" type="ORF">BCR25_16355</name>
</gene>
<protein>
    <recommendedName>
        <fullName evidence="3">WxL domain-containing protein</fullName>
    </recommendedName>
</protein>
<evidence type="ECO:0000313" key="4">
    <source>
        <dbReference type="EMBL" id="OEG18399.1"/>
    </source>
</evidence>
<dbReference type="EMBL" id="MIJY01000006">
    <property type="protein sequence ID" value="OEG18399.1"/>
    <property type="molecule type" value="Genomic_DNA"/>
</dbReference>
<name>A0A1E5H085_9ENTE</name>
<accession>A0A1E5H085</accession>
<dbReference type="AlphaFoldDB" id="A0A1E5H085"/>
<reference evidence="5" key="1">
    <citation type="submission" date="2016-09" db="EMBL/GenBank/DDBJ databases">
        <authorList>
            <person name="Gulvik C.A."/>
        </authorList>
    </citation>
    <scope>NUCLEOTIDE SEQUENCE [LARGE SCALE GENOMIC DNA]</scope>
    <source>
        <strain evidence="5">LMG 8895</strain>
    </source>
</reference>
<dbReference type="RefSeq" id="WP_069662618.1">
    <property type="nucleotide sequence ID" value="NZ_JBHUJJ010000001.1"/>
</dbReference>
<keyword evidence="5" id="KW-1185">Reference proteome</keyword>
<feature type="domain" description="WxL" evidence="3">
    <location>
        <begin position="28"/>
        <end position="250"/>
    </location>
</feature>
<sequence length="260" mass="26981">MKFTTLSSAAIVAALTIGALAPTVALADTTELDSTGTVKVEEGGDEESPGIIDPENPDEILPPVNPEPGEVVNPDLGALMIERTSNLDFGTIKTSANEVTAFAAPASFGEGEEATTRGAYVQWRDIRAGGIFGYTVTAELSQQFTGTGTNKLTGATIDFSNGFVAAQGDNTNSIPSNTATAFQLTESSGAFDVITADQEEGKGRFLMAFGKNEDGTDGNSVKLTIPAATASNMAEDDYVAKVTWKVVAAPSDTPEETPEV</sequence>
<comment type="caution">
    <text evidence="4">The sequence shown here is derived from an EMBL/GenBank/DDBJ whole genome shotgun (WGS) entry which is preliminary data.</text>
</comment>
<evidence type="ECO:0000313" key="5">
    <source>
        <dbReference type="Proteomes" id="UP000095094"/>
    </source>
</evidence>
<dbReference type="Pfam" id="PF13731">
    <property type="entry name" value="WxL"/>
    <property type="match status" value="1"/>
</dbReference>
<dbReference type="OrthoDB" id="2182685at2"/>
<evidence type="ECO:0000259" key="3">
    <source>
        <dbReference type="Pfam" id="PF13731"/>
    </source>
</evidence>
<organism evidence="4 5">
    <name type="scientific">Enterococcus termitis</name>
    <dbReference type="NCBI Taxonomy" id="332950"/>
    <lineage>
        <taxon>Bacteria</taxon>
        <taxon>Bacillati</taxon>
        <taxon>Bacillota</taxon>
        <taxon>Bacilli</taxon>
        <taxon>Lactobacillales</taxon>
        <taxon>Enterococcaceae</taxon>
        <taxon>Enterococcus</taxon>
    </lineage>
</organism>